<evidence type="ECO:0000313" key="1">
    <source>
        <dbReference type="EMBL" id="KAJ9658236.1"/>
    </source>
</evidence>
<name>A0ACC3AAD1_9EURO</name>
<protein>
    <submittedName>
        <fullName evidence="1">Uncharacterized protein</fullName>
    </submittedName>
</protein>
<dbReference type="EMBL" id="JAPDRQ010000053">
    <property type="protein sequence ID" value="KAJ9658236.1"/>
    <property type="molecule type" value="Genomic_DNA"/>
</dbReference>
<keyword evidence="2" id="KW-1185">Reference proteome</keyword>
<evidence type="ECO:0000313" key="2">
    <source>
        <dbReference type="Proteomes" id="UP001172386"/>
    </source>
</evidence>
<organism evidence="1 2">
    <name type="scientific">Neophaeococcomyces mojaviensis</name>
    <dbReference type="NCBI Taxonomy" id="3383035"/>
    <lineage>
        <taxon>Eukaryota</taxon>
        <taxon>Fungi</taxon>
        <taxon>Dikarya</taxon>
        <taxon>Ascomycota</taxon>
        <taxon>Pezizomycotina</taxon>
        <taxon>Eurotiomycetes</taxon>
        <taxon>Chaetothyriomycetidae</taxon>
        <taxon>Chaetothyriales</taxon>
        <taxon>Chaetothyriales incertae sedis</taxon>
        <taxon>Neophaeococcomyces</taxon>
    </lineage>
</organism>
<gene>
    <name evidence="1" type="ORF">H2198_003809</name>
</gene>
<sequence length="504" mass="55291">MDERKSITKPDDGVEPDTKIVETKEKIQQEKSQDATYSAFSKQQKVAIVCLISLAGFFSPFTAFVYFPALRSISSDLNVSLELINITVTVYLIVQAIVPSVLGDLAKYLGRRPVYLLAFAIYTVASIGLALQRSYAALLILRMLQSAGSSATIALAYAVISDIARPHEKGIYVGVSHIGFNTAPALGPIIGGLLADKVGWPWIFVFLAAFGGFVLLLLFVFLYETARNVVGDGSIPATGLNRSLYQTLRYGRKTSHENRARFVIPSIISCLKLIFHKNVFPVLLSNAIFYMMFAVVQATLAPLVQQHYDLSSFQAGLCYLGYGVAGAIASVTVGKITDHDYKAVARNHNFQIDKKKGDDLLKFPLEKARLRSIWFYIVFSSTALLGYGWVIHKDVHLAAAIVLQFIVGFAVTGIFNVCNTYIVDVFPEDSASASASVSITRCLLAAGGVSIVEPLMSAIGAGWTFTLIAVLCYTTIPILFYVRQKGWTWRVQRHERKSSNTAMS</sequence>
<proteinExistence type="predicted"/>
<dbReference type="Proteomes" id="UP001172386">
    <property type="component" value="Unassembled WGS sequence"/>
</dbReference>
<comment type="caution">
    <text evidence="1">The sequence shown here is derived from an EMBL/GenBank/DDBJ whole genome shotgun (WGS) entry which is preliminary data.</text>
</comment>
<accession>A0ACC3AAD1</accession>
<reference evidence="1" key="1">
    <citation type="submission" date="2022-10" db="EMBL/GenBank/DDBJ databases">
        <title>Culturing micro-colonial fungi from biological soil crusts in the Mojave desert and describing Neophaeococcomyces mojavensis, and introducing the new genera and species Taxawa tesnikishii.</title>
        <authorList>
            <person name="Kurbessoian T."/>
            <person name="Stajich J.E."/>
        </authorList>
    </citation>
    <scope>NUCLEOTIDE SEQUENCE</scope>
    <source>
        <strain evidence="1">JES_112</strain>
    </source>
</reference>